<dbReference type="GO" id="GO:0016787">
    <property type="term" value="F:hydrolase activity"/>
    <property type="evidence" value="ECO:0007669"/>
    <property type="project" value="UniProtKB-KW"/>
</dbReference>
<reference evidence="6" key="2">
    <citation type="submission" date="2025-09" db="UniProtKB">
        <authorList>
            <consortium name="Ensembl"/>
        </authorList>
    </citation>
    <scope>IDENTIFICATION</scope>
</reference>
<dbReference type="Pfam" id="PF05049">
    <property type="entry name" value="IIGP"/>
    <property type="match status" value="1"/>
</dbReference>
<dbReference type="FunFam" id="3.40.50.300:FF:000541">
    <property type="entry name" value="Immunity related GTPase M"/>
    <property type="match status" value="1"/>
</dbReference>
<dbReference type="InterPro" id="IPR030385">
    <property type="entry name" value="G_IRG_dom"/>
</dbReference>
<feature type="domain" description="IRG-type G" evidence="5">
    <location>
        <begin position="31"/>
        <end position="213"/>
    </location>
</feature>
<reference evidence="6" key="1">
    <citation type="submission" date="2025-08" db="UniProtKB">
        <authorList>
            <consortium name="Ensembl"/>
        </authorList>
    </citation>
    <scope>IDENTIFICATION</scope>
</reference>
<evidence type="ECO:0000256" key="1">
    <source>
        <dbReference type="ARBA" id="ARBA00005429"/>
    </source>
</evidence>
<dbReference type="InterPro" id="IPR007743">
    <property type="entry name" value="Immunity-related_GTPase-like"/>
</dbReference>
<dbReference type="SUPFAM" id="SSF52540">
    <property type="entry name" value="P-loop containing nucleoside triphosphate hydrolases"/>
    <property type="match status" value="1"/>
</dbReference>
<evidence type="ECO:0000256" key="2">
    <source>
        <dbReference type="ARBA" id="ARBA00022741"/>
    </source>
</evidence>
<keyword evidence="4" id="KW-0342">GTP-binding</keyword>
<sequence>MEDISAAISQGSLVGAVQKARRMPLEYFHNVLLKIAVVGEPGSGKSSFINAMLGLSPDDPGAAETGVQSTTTVIKDYPHPTLPHVILWDLPGRGASSFDEKISSKQVSLERYDFFFIVGSQRFRSTHVDLVHEIQEMKKKFFFVRTKVDLDLDASKRQRPSSYSEDGVLSAIREDCRQCLVKEGVIDPHIFIISNWDRDRYDFLLLQETLKNRLLTLKRQAFLLNLPEACSPALDKKKMAVREKIWSPKIKVIAPFLPLMFLFMKFRPRCLHEFGLDDRSIGNLSQCVGETVTALKAVMKPWTITKTILWGLLPGLVGVSLMGTEYCGWKRIPVFTFPLSAVILFFTTRHALWKCISDSARDTQKVLAKALEPEVRKSI</sequence>
<evidence type="ECO:0000256" key="4">
    <source>
        <dbReference type="ARBA" id="ARBA00023134"/>
    </source>
</evidence>
<evidence type="ECO:0000259" key="5">
    <source>
        <dbReference type="PROSITE" id="PS51716"/>
    </source>
</evidence>
<name>A0A8D0BIL9_SALMN</name>
<evidence type="ECO:0000313" key="6">
    <source>
        <dbReference type="Ensembl" id="ENSSMRP00000006644.1"/>
    </source>
</evidence>
<keyword evidence="7" id="KW-1185">Reference proteome</keyword>
<dbReference type="Ensembl" id="ENSSMRT00000007794.1">
    <property type="protein sequence ID" value="ENSSMRP00000006644.1"/>
    <property type="gene ID" value="ENSSMRG00000005401.1"/>
</dbReference>
<keyword evidence="3" id="KW-0378">Hydrolase</keyword>
<dbReference type="InterPro" id="IPR027417">
    <property type="entry name" value="P-loop_NTPase"/>
</dbReference>
<dbReference type="AlphaFoldDB" id="A0A8D0BIL9"/>
<dbReference type="GO" id="GO:0016020">
    <property type="term" value="C:membrane"/>
    <property type="evidence" value="ECO:0007669"/>
    <property type="project" value="InterPro"/>
</dbReference>
<protein>
    <recommendedName>
        <fullName evidence="5">IRG-type G domain-containing protein</fullName>
    </recommendedName>
</protein>
<dbReference type="GO" id="GO:0005525">
    <property type="term" value="F:GTP binding"/>
    <property type="evidence" value="ECO:0007669"/>
    <property type="project" value="UniProtKB-KW"/>
</dbReference>
<organism evidence="6 7">
    <name type="scientific">Salvator merianae</name>
    <name type="common">Argentine black and white tegu</name>
    <name type="synonym">Tupinambis merianae</name>
    <dbReference type="NCBI Taxonomy" id="96440"/>
    <lineage>
        <taxon>Eukaryota</taxon>
        <taxon>Metazoa</taxon>
        <taxon>Chordata</taxon>
        <taxon>Craniata</taxon>
        <taxon>Vertebrata</taxon>
        <taxon>Euteleostomi</taxon>
        <taxon>Lepidosauria</taxon>
        <taxon>Squamata</taxon>
        <taxon>Bifurcata</taxon>
        <taxon>Unidentata</taxon>
        <taxon>Episquamata</taxon>
        <taxon>Laterata</taxon>
        <taxon>Teiioidea</taxon>
        <taxon>Teiidae</taxon>
        <taxon>Salvator</taxon>
    </lineage>
</organism>
<accession>A0A8D0BIL9</accession>
<dbReference type="PROSITE" id="PS51716">
    <property type="entry name" value="G_IRG"/>
    <property type="match status" value="1"/>
</dbReference>
<dbReference type="Proteomes" id="UP000694421">
    <property type="component" value="Unplaced"/>
</dbReference>
<dbReference type="PANTHER" id="PTHR32341">
    <property type="entry name" value="INTERFERON-INDUCIBLE GTPASE"/>
    <property type="match status" value="1"/>
</dbReference>
<comment type="similarity">
    <text evidence="1">Belongs to the TRAFAC class dynamin-like GTPase superfamily. IRG family.</text>
</comment>
<proteinExistence type="inferred from homology"/>
<dbReference type="OMA" id="HAWLACK"/>
<keyword evidence="2" id="KW-0547">Nucleotide-binding</keyword>
<dbReference type="Gene3D" id="3.40.50.300">
    <property type="entry name" value="P-loop containing nucleotide triphosphate hydrolases"/>
    <property type="match status" value="1"/>
</dbReference>
<dbReference type="InterPro" id="IPR051515">
    <property type="entry name" value="IRG"/>
</dbReference>
<evidence type="ECO:0000256" key="3">
    <source>
        <dbReference type="ARBA" id="ARBA00022801"/>
    </source>
</evidence>
<dbReference type="PANTHER" id="PTHR32341:SF10">
    <property type="entry name" value="INTERFERON-INDUCIBLE GTPASE 5"/>
    <property type="match status" value="1"/>
</dbReference>
<evidence type="ECO:0000313" key="7">
    <source>
        <dbReference type="Proteomes" id="UP000694421"/>
    </source>
</evidence>
<dbReference type="GeneTree" id="ENSGT00950000183007"/>